<dbReference type="eggNOG" id="COG0604">
    <property type="taxonomic scope" value="Bacteria"/>
</dbReference>
<dbReference type="Pfam" id="PF08240">
    <property type="entry name" value="ADH_N"/>
    <property type="match status" value="1"/>
</dbReference>
<dbReference type="Pfam" id="PF00107">
    <property type="entry name" value="ADH_zinc_N"/>
    <property type="match status" value="1"/>
</dbReference>
<dbReference type="NCBIfam" id="TIGR01751">
    <property type="entry name" value="crot-CoA-red"/>
    <property type="match status" value="1"/>
</dbReference>
<keyword evidence="1" id="KW-0521">NADP</keyword>
<dbReference type="InterPro" id="IPR020843">
    <property type="entry name" value="ER"/>
</dbReference>
<dbReference type="STRING" id="572480.Arnit_2215"/>
<dbReference type="PANTHER" id="PTHR44154:SF1">
    <property type="entry name" value="QUINONE OXIDOREDUCTASE"/>
    <property type="match status" value="1"/>
</dbReference>
<dbReference type="PANTHER" id="PTHR44154">
    <property type="entry name" value="QUINONE OXIDOREDUCTASE"/>
    <property type="match status" value="1"/>
</dbReference>
<dbReference type="InterPro" id="IPR013154">
    <property type="entry name" value="ADH-like_N"/>
</dbReference>
<feature type="domain" description="Enoyl reductase (ER)" evidence="2">
    <location>
        <begin position="52"/>
        <end position="419"/>
    </location>
</feature>
<dbReference type="AlphaFoldDB" id="D5V0Q5"/>
<protein>
    <submittedName>
        <fullName evidence="3">Crotonyl-CoA reductase</fullName>
    </submittedName>
</protein>
<dbReference type="InterPro" id="IPR051603">
    <property type="entry name" value="Zinc-ADH_QOR/CCCR"/>
</dbReference>
<evidence type="ECO:0000313" key="4">
    <source>
        <dbReference type="Proteomes" id="UP000000939"/>
    </source>
</evidence>
<evidence type="ECO:0000259" key="2">
    <source>
        <dbReference type="SMART" id="SM00829"/>
    </source>
</evidence>
<sequence length="453" mass="50272">MSETKKIIEMIENDNTTQKDYENIKLPSSMNALVTLKEEENIFGEMETEDKDISKTLHYKEVTIPEVGDDEVLIAVMASGVNHNTVWSATFEPLPTFNFLSHYAKSNPKNKKHNLTYHILGSDAAGVIVKLGTKVHDNWKLGDRVVICPAVTSNTNPQSYKDSMSDPNTKAWGYETNFGGLAEFCLVKSTQLMKKPEHLTWEEAASLSLVSSTAYRMLVSQHGAEMKQGDNVLVWGGAGGMGAMGIQYVLNGGGRPIAVVSSEKKAELVKKLGCEYVVNRAKKNFNFFKEDGSINKRHLIAFKSTVERLIDKESADIVFEHTGRETFGASVFVAKSGGKIVTCGSTTGYEHTFDNRYLWMYVKSIIGSHGANIYEAYNANRLSCLGKINPILSEVYTLENSIEGCIKVKNNQHIGKVGILCLSPKEGLGIKDHELRQKVGEDKINIFRNLKNK</sequence>
<dbReference type="InterPro" id="IPR013149">
    <property type="entry name" value="ADH-like_C"/>
</dbReference>
<evidence type="ECO:0000256" key="1">
    <source>
        <dbReference type="ARBA" id="ARBA00022857"/>
    </source>
</evidence>
<dbReference type="GO" id="GO:0043880">
    <property type="term" value="F:crotonyl-CoA reductase activity"/>
    <property type="evidence" value="ECO:0007669"/>
    <property type="project" value="InterPro"/>
</dbReference>
<accession>D5V0Q5</accession>
<organism evidence="3 4">
    <name type="scientific">Arcobacter nitrofigilis (strain ATCC 33309 / DSM 7299 / CCUG 15893 / LMG 7604 / NCTC 12251 / CI)</name>
    <name type="common">Campylobacter nitrofigilis</name>
    <dbReference type="NCBI Taxonomy" id="572480"/>
    <lineage>
        <taxon>Bacteria</taxon>
        <taxon>Pseudomonadati</taxon>
        <taxon>Campylobacterota</taxon>
        <taxon>Epsilonproteobacteria</taxon>
        <taxon>Campylobacterales</taxon>
        <taxon>Arcobacteraceae</taxon>
        <taxon>Arcobacter</taxon>
    </lineage>
</organism>
<proteinExistence type="predicted"/>
<dbReference type="SMART" id="SM00829">
    <property type="entry name" value="PKS_ER"/>
    <property type="match status" value="1"/>
</dbReference>
<dbReference type="Gene3D" id="3.90.180.10">
    <property type="entry name" value="Medium-chain alcohol dehydrogenases, catalytic domain"/>
    <property type="match status" value="2"/>
</dbReference>
<dbReference type="OrthoDB" id="9787435at2"/>
<reference evidence="3 4" key="1">
    <citation type="journal article" date="2010" name="Stand. Genomic Sci.">
        <title>Complete genome sequence of Arcobacter nitrofigilis type strain (CI).</title>
        <authorList>
            <person name="Pati A."/>
            <person name="Gronow S."/>
            <person name="Lapidus A."/>
            <person name="Copeland A."/>
            <person name="Glavina Del Rio T."/>
            <person name="Nolan M."/>
            <person name="Lucas S."/>
            <person name="Tice H."/>
            <person name="Cheng J.F."/>
            <person name="Han C."/>
            <person name="Chertkov O."/>
            <person name="Bruce D."/>
            <person name="Tapia R."/>
            <person name="Goodwin L."/>
            <person name="Pitluck S."/>
            <person name="Liolios K."/>
            <person name="Ivanova N."/>
            <person name="Mavromatis K."/>
            <person name="Chen A."/>
            <person name="Palaniappan K."/>
            <person name="Land M."/>
            <person name="Hauser L."/>
            <person name="Chang Y.J."/>
            <person name="Jeffries C.D."/>
            <person name="Detter J.C."/>
            <person name="Rohde M."/>
            <person name="Goker M."/>
            <person name="Bristow J."/>
            <person name="Eisen J.A."/>
            <person name="Markowitz V."/>
            <person name="Hugenholtz P."/>
            <person name="Klenk H.P."/>
            <person name="Kyrpides N.C."/>
        </authorList>
    </citation>
    <scope>NUCLEOTIDE SEQUENCE [LARGE SCALE GENOMIC DNA]</scope>
    <source>
        <strain evidence="4">ATCC 33309 / DSM 7299 / CCUG 15893 / LMG 7604 / NCTC 12251 / CI</strain>
    </source>
</reference>
<dbReference type="InterPro" id="IPR010085">
    <property type="entry name" value="Crot_CoA_red"/>
</dbReference>
<dbReference type="SUPFAM" id="SSF50129">
    <property type="entry name" value="GroES-like"/>
    <property type="match status" value="1"/>
</dbReference>
<dbReference type="RefSeq" id="WP_013136012.1">
    <property type="nucleotide sequence ID" value="NC_014166.1"/>
</dbReference>
<dbReference type="KEGG" id="ant:Arnit_2215"/>
<evidence type="ECO:0000313" key="3">
    <source>
        <dbReference type="EMBL" id="ADG93867.1"/>
    </source>
</evidence>
<dbReference type="SUPFAM" id="SSF51735">
    <property type="entry name" value="NAD(P)-binding Rossmann-fold domains"/>
    <property type="match status" value="1"/>
</dbReference>
<gene>
    <name evidence="3" type="ordered locus">Arnit_2215</name>
</gene>
<name>D5V0Q5_ARCNC</name>
<dbReference type="InterPro" id="IPR011032">
    <property type="entry name" value="GroES-like_sf"/>
</dbReference>
<keyword evidence="4" id="KW-1185">Reference proteome</keyword>
<dbReference type="Proteomes" id="UP000000939">
    <property type="component" value="Chromosome"/>
</dbReference>
<dbReference type="InterPro" id="IPR036291">
    <property type="entry name" value="NAD(P)-bd_dom_sf"/>
</dbReference>
<dbReference type="HOGENOM" id="CLU_026673_5_0_7"/>
<dbReference type="EMBL" id="CP001999">
    <property type="protein sequence ID" value="ADG93867.1"/>
    <property type="molecule type" value="Genomic_DNA"/>
</dbReference>